<organism evidence="1 2">
    <name type="scientific">Mycobacterium basiliense</name>
    <dbReference type="NCBI Taxonomy" id="2094119"/>
    <lineage>
        <taxon>Bacteria</taxon>
        <taxon>Bacillati</taxon>
        <taxon>Actinomycetota</taxon>
        <taxon>Actinomycetes</taxon>
        <taxon>Mycobacteriales</taxon>
        <taxon>Mycobacteriaceae</taxon>
        <taxon>Mycobacterium</taxon>
    </lineage>
</organism>
<dbReference type="KEGG" id="mbai:MB901379_01011"/>
<evidence type="ECO:0000313" key="1">
    <source>
        <dbReference type="EMBL" id="VDM87469.1"/>
    </source>
</evidence>
<sequence length="127" mass="14457">MEETKRLTIAHRAGVIQSRTPAEFSCPTRAMWPYTAHSGWTHPDSDKKKRRIQGANQAWEQRGFALDLTQLIYFDERNHAAGYLAGNGWQVTASTITELFATQGLPPFDEDEATRFADRRYVSAVLR</sequence>
<proteinExistence type="predicted"/>
<dbReference type="EMBL" id="LR130759">
    <property type="protein sequence ID" value="VDM87469.1"/>
    <property type="molecule type" value="Genomic_DNA"/>
</dbReference>
<dbReference type="AlphaFoldDB" id="A0A447GAF0"/>
<name>A0A447GAF0_9MYCO</name>
<accession>A0A447GAF0</accession>
<gene>
    <name evidence="1" type="ORF">MB901379_01011</name>
</gene>
<dbReference type="Proteomes" id="UP000269998">
    <property type="component" value="Chromosome"/>
</dbReference>
<keyword evidence="2" id="KW-1185">Reference proteome</keyword>
<reference evidence="2" key="1">
    <citation type="submission" date="2018-02" db="EMBL/GenBank/DDBJ databases">
        <authorList>
            <person name="Seth-Smith MB H."/>
            <person name="Seth-Smith H."/>
        </authorList>
    </citation>
    <scope>NUCLEOTIDE SEQUENCE [LARGE SCALE GENOMIC DNA]</scope>
</reference>
<protein>
    <submittedName>
        <fullName evidence="1">Uncharacterized protein</fullName>
    </submittedName>
</protein>
<evidence type="ECO:0000313" key="2">
    <source>
        <dbReference type="Proteomes" id="UP000269998"/>
    </source>
</evidence>